<dbReference type="GeneID" id="20090359"/>
<dbReference type="RefSeq" id="XP_008878982.1">
    <property type="nucleotide sequence ID" value="XM_008880760.1"/>
</dbReference>
<feature type="transmembrane region" description="Helical" evidence="6">
    <location>
        <begin position="190"/>
        <end position="208"/>
    </location>
</feature>
<evidence type="ECO:0000256" key="4">
    <source>
        <dbReference type="ARBA" id="ARBA00023136"/>
    </source>
</evidence>
<dbReference type="SUPFAM" id="SSF103481">
    <property type="entry name" value="Multidrug resistance efflux transporter EmrE"/>
    <property type="match status" value="1"/>
</dbReference>
<organism evidence="7">
    <name type="scientific">Aphanomyces invadans</name>
    <dbReference type="NCBI Taxonomy" id="157072"/>
    <lineage>
        <taxon>Eukaryota</taxon>
        <taxon>Sar</taxon>
        <taxon>Stramenopiles</taxon>
        <taxon>Oomycota</taxon>
        <taxon>Saprolegniomycetes</taxon>
        <taxon>Saprolegniales</taxon>
        <taxon>Verrucalvaceae</taxon>
        <taxon>Aphanomyces</taxon>
    </lineage>
</organism>
<feature type="transmembrane region" description="Helical" evidence="6">
    <location>
        <begin position="166"/>
        <end position="183"/>
    </location>
</feature>
<evidence type="ECO:0000256" key="6">
    <source>
        <dbReference type="SAM" id="Phobius"/>
    </source>
</evidence>
<keyword evidence="4 6" id="KW-0472">Membrane</keyword>
<evidence type="ECO:0000256" key="1">
    <source>
        <dbReference type="ARBA" id="ARBA00004141"/>
    </source>
</evidence>
<reference evidence="7" key="1">
    <citation type="submission" date="2013-12" db="EMBL/GenBank/DDBJ databases">
        <title>The Genome Sequence of Aphanomyces invadans NJM9701.</title>
        <authorList>
            <consortium name="The Broad Institute Genomics Platform"/>
            <person name="Russ C."/>
            <person name="Tyler B."/>
            <person name="van West P."/>
            <person name="Dieguez-Uribeondo J."/>
            <person name="Young S.K."/>
            <person name="Zeng Q."/>
            <person name="Gargeya S."/>
            <person name="Fitzgerald M."/>
            <person name="Abouelleil A."/>
            <person name="Alvarado L."/>
            <person name="Chapman S.B."/>
            <person name="Gainer-Dewar J."/>
            <person name="Goldberg J."/>
            <person name="Griggs A."/>
            <person name="Gujja S."/>
            <person name="Hansen M."/>
            <person name="Howarth C."/>
            <person name="Imamovic A."/>
            <person name="Ireland A."/>
            <person name="Larimer J."/>
            <person name="McCowan C."/>
            <person name="Murphy C."/>
            <person name="Pearson M."/>
            <person name="Poon T.W."/>
            <person name="Priest M."/>
            <person name="Roberts A."/>
            <person name="Saif S."/>
            <person name="Shea T."/>
            <person name="Sykes S."/>
            <person name="Wortman J."/>
            <person name="Nusbaum C."/>
            <person name="Birren B."/>
        </authorList>
    </citation>
    <scope>NUCLEOTIDE SEQUENCE [LARGE SCALE GENOMIC DNA]</scope>
    <source>
        <strain evidence="7">NJM9701</strain>
    </source>
</reference>
<evidence type="ECO:0008006" key="8">
    <source>
        <dbReference type="Google" id="ProtNLM"/>
    </source>
</evidence>
<evidence type="ECO:0000256" key="2">
    <source>
        <dbReference type="ARBA" id="ARBA00022692"/>
    </source>
</evidence>
<sequence>MGDGADVAMSAATDVTSRGTSSGSAQIGVDKAKYIAKTFPSSKQQAADTVSLLGRPTSSSADATPSVKSTVFLLLLALQIGIQPELMKWYAKDATNVALRITVIGLLKVVVALVPLLWNGEWRREFSTWSFRIALRTTVLPALIYSVQDYLNQTAVVLLDGVTYNVLNQTKIIWTALLVYWMLGKKQSGVQVLALVALVASAVLIAVGGQHDKQPTDDRAASSLEGEALRITGMGRAAFAAVLSAFAGTIIQKALQKEARNAYMVTLELSVINIACCLWSSMAHAMALSSADASIPVEPTASMWVGWSFMTFVTLLVQALGGVLVGFVIKYSGNIKKSFAVVGGLLLTAACESIVNETAFGLPGYLSTALVTGSTLLYTNFPPRATPSTTTMPPPKKDDSIESTGDDTTESSSGEEDSGVMRVVAAA</sequence>
<feature type="compositionally biased region" description="Acidic residues" evidence="5">
    <location>
        <begin position="404"/>
        <end position="418"/>
    </location>
</feature>
<dbReference type="InterPro" id="IPR007271">
    <property type="entry name" value="Nuc_sug_transpt"/>
</dbReference>
<feature type="transmembrane region" description="Helical" evidence="6">
    <location>
        <begin position="307"/>
        <end position="329"/>
    </location>
</feature>
<feature type="compositionally biased region" description="Polar residues" evidence="5">
    <location>
        <begin position="13"/>
        <end position="24"/>
    </location>
</feature>
<dbReference type="GO" id="GO:0015165">
    <property type="term" value="F:pyrimidine nucleotide-sugar transmembrane transporter activity"/>
    <property type="evidence" value="ECO:0007669"/>
    <property type="project" value="InterPro"/>
</dbReference>
<dbReference type="PANTHER" id="PTHR10231">
    <property type="entry name" value="NUCLEOTIDE-SUGAR TRANSMEMBRANE TRANSPORTER"/>
    <property type="match status" value="1"/>
</dbReference>
<feature type="transmembrane region" description="Helical" evidence="6">
    <location>
        <begin position="263"/>
        <end position="287"/>
    </location>
</feature>
<comment type="subcellular location">
    <subcellularLocation>
        <location evidence="1">Membrane</location>
        <topology evidence="1">Multi-pass membrane protein</topology>
    </subcellularLocation>
</comment>
<keyword evidence="3 6" id="KW-1133">Transmembrane helix</keyword>
<feature type="region of interest" description="Disordered" evidence="5">
    <location>
        <begin position="383"/>
        <end position="420"/>
    </location>
</feature>
<feature type="transmembrane region" description="Helical" evidence="6">
    <location>
        <begin position="228"/>
        <end position="251"/>
    </location>
</feature>
<dbReference type="VEuPathDB" id="FungiDB:H310_13309"/>
<dbReference type="EMBL" id="KI914000">
    <property type="protein sequence ID" value="ETV92431.1"/>
    <property type="molecule type" value="Genomic_DNA"/>
</dbReference>
<evidence type="ECO:0000313" key="7">
    <source>
        <dbReference type="EMBL" id="ETV92431.1"/>
    </source>
</evidence>
<dbReference type="GO" id="GO:0000139">
    <property type="term" value="C:Golgi membrane"/>
    <property type="evidence" value="ECO:0007669"/>
    <property type="project" value="InterPro"/>
</dbReference>
<keyword evidence="2 6" id="KW-0812">Transmembrane</keyword>
<evidence type="ECO:0000256" key="3">
    <source>
        <dbReference type="ARBA" id="ARBA00022989"/>
    </source>
</evidence>
<proteinExistence type="predicted"/>
<feature type="transmembrane region" description="Helical" evidence="6">
    <location>
        <begin position="97"/>
        <end position="117"/>
    </location>
</feature>
<feature type="region of interest" description="Disordered" evidence="5">
    <location>
        <begin position="1"/>
        <end position="24"/>
    </location>
</feature>
<gene>
    <name evidence="7" type="ORF">H310_13309</name>
</gene>
<evidence type="ECO:0000256" key="5">
    <source>
        <dbReference type="SAM" id="MobiDB-lite"/>
    </source>
</evidence>
<dbReference type="OrthoDB" id="408493at2759"/>
<accession>A0A024TFT3</accession>
<dbReference type="InterPro" id="IPR037185">
    <property type="entry name" value="EmrE-like"/>
</dbReference>
<name>A0A024TFT3_9STRA</name>
<dbReference type="Pfam" id="PF04142">
    <property type="entry name" value="Nuc_sug_transp"/>
    <property type="match status" value="1"/>
</dbReference>
<dbReference type="AlphaFoldDB" id="A0A024TFT3"/>
<protein>
    <recommendedName>
        <fullName evidence="8">Sugar phosphate transporter domain-containing protein</fullName>
    </recommendedName>
</protein>
<dbReference type="eggNOG" id="KOG2234">
    <property type="taxonomic scope" value="Eukaryota"/>
</dbReference>